<sequence>MEDKKTQGWRLASEYKNLPGIFYREVEATKFPKPELVLYNKELARILEIEEETELLSCKEKAELFSGRRLPRGASPIAQAYAGHQFGYFTMLGDGRAMLIGEQVLSTGERYDIQLKGSGRTAFSRGGDGKATLGPMFREYLISEFMAALKIPTTRSLAVVTTGERVWRGGFLQGAVLTRAAQSHIRVGTFQYASMGGKENIEALTAYTIERHHPHLKHVEAKDRYRSFLREIVRKQADLIANWQSVGFVHGVMNTDNMALSGETIDYGPCAFMDEYDPKTVFSSIDSQGRYRYENQPRMAEWNLERFAETLLPLLAQDEKEAIEIANAEISQFQVLYKKVWMERMLKKLGIVENVDGDEEIVEELLSVMKKTKADYTNTFVRLSLEEGGKDGSYLEGTRSLFADAGFSAWRKKWKNRLVAQAKRIRTKEGEVSFASTMMREVNPWLTARNFRVEEVLENAVKEDMEGFCEFLEVLKRPYDYDGMNSKYQELSKTSMEGYRTFCGT</sequence>
<evidence type="ECO:0000313" key="10">
    <source>
        <dbReference type="Proteomes" id="UP001595916"/>
    </source>
</evidence>
<comment type="function">
    <text evidence="8">Nucleotidyltransferase involved in the post-translational modification of proteins. It can catalyze the addition of adenosine monophosphate (AMP) or uridine monophosphate (UMP) to a protein, resulting in modifications known as AMPylation and UMPylation.</text>
</comment>
<feature type="binding site" evidence="8">
    <location>
        <position position="186"/>
    </location>
    <ligand>
        <name>ATP</name>
        <dbReference type="ChEBI" id="CHEBI:30616"/>
    </ligand>
</feature>
<comment type="catalytic activity">
    <reaction evidence="8">
        <text>L-seryl-[protein] + ATP = 3-O-(5'-adenylyl)-L-seryl-[protein] + diphosphate</text>
        <dbReference type="Rhea" id="RHEA:58120"/>
        <dbReference type="Rhea" id="RHEA-COMP:9863"/>
        <dbReference type="Rhea" id="RHEA-COMP:15073"/>
        <dbReference type="ChEBI" id="CHEBI:29999"/>
        <dbReference type="ChEBI" id="CHEBI:30616"/>
        <dbReference type="ChEBI" id="CHEBI:33019"/>
        <dbReference type="ChEBI" id="CHEBI:142516"/>
        <dbReference type="EC" id="2.7.7.108"/>
    </reaction>
</comment>
<feature type="binding site" evidence="8">
    <location>
        <position position="179"/>
    </location>
    <ligand>
        <name>ATP</name>
        <dbReference type="ChEBI" id="CHEBI:30616"/>
    </ligand>
</feature>
<evidence type="ECO:0000256" key="5">
    <source>
        <dbReference type="ARBA" id="ARBA00022741"/>
    </source>
</evidence>
<comment type="catalytic activity">
    <reaction evidence="8">
        <text>L-tyrosyl-[protein] + UTP = O-(5'-uridylyl)-L-tyrosyl-[protein] + diphosphate</text>
        <dbReference type="Rhea" id="RHEA:83887"/>
        <dbReference type="Rhea" id="RHEA-COMP:10136"/>
        <dbReference type="Rhea" id="RHEA-COMP:20238"/>
        <dbReference type="ChEBI" id="CHEBI:33019"/>
        <dbReference type="ChEBI" id="CHEBI:46398"/>
        <dbReference type="ChEBI" id="CHEBI:46858"/>
        <dbReference type="ChEBI" id="CHEBI:90602"/>
    </reaction>
</comment>
<evidence type="ECO:0000256" key="7">
    <source>
        <dbReference type="ARBA" id="ARBA00022842"/>
    </source>
</evidence>
<feature type="active site" description="Proton acceptor" evidence="8">
    <location>
        <position position="256"/>
    </location>
</feature>
<comment type="catalytic activity">
    <reaction evidence="8">
        <text>L-tyrosyl-[protein] + ATP = O-(5'-adenylyl)-L-tyrosyl-[protein] + diphosphate</text>
        <dbReference type="Rhea" id="RHEA:54288"/>
        <dbReference type="Rhea" id="RHEA-COMP:10136"/>
        <dbReference type="Rhea" id="RHEA-COMP:13846"/>
        <dbReference type="ChEBI" id="CHEBI:30616"/>
        <dbReference type="ChEBI" id="CHEBI:33019"/>
        <dbReference type="ChEBI" id="CHEBI:46858"/>
        <dbReference type="ChEBI" id="CHEBI:83624"/>
        <dbReference type="EC" id="2.7.7.108"/>
    </reaction>
</comment>
<evidence type="ECO:0000256" key="6">
    <source>
        <dbReference type="ARBA" id="ARBA00022840"/>
    </source>
</evidence>
<comment type="catalytic activity">
    <reaction evidence="8">
        <text>L-seryl-[protein] + UTP = O-(5'-uridylyl)-L-seryl-[protein] + diphosphate</text>
        <dbReference type="Rhea" id="RHEA:64604"/>
        <dbReference type="Rhea" id="RHEA-COMP:9863"/>
        <dbReference type="Rhea" id="RHEA-COMP:16635"/>
        <dbReference type="ChEBI" id="CHEBI:29999"/>
        <dbReference type="ChEBI" id="CHEBI:33019"/>
        <dbReference type="ChEBI" id="CHEBI:46398"/>
        <dbReference type="ChEBI" id="CHEBI:156051"/>
    </reaction>
</comment>
<evidence type="ECO:0000313" key="9">
    <source>
        <dbReference type="EMBL" id="MFC4804695.1"/>
    </source>
</evidence>
<keyword evidence="4 8" id="KW-0479">Metal-binding</keyword>
<gene>
    <name evidence="8" type="primary">ydiU</name>
    <name evidence="8" type="synonym">selO</name>
    <name evidence="9" type="ORF">ACFO4R_06320</name>
</gene>
<feature type="binding site" evidence="8">
    <location>
        <position position="266"/>
    </location>
    <ligand>
        <name>ATP</name>
        <dbReference type="ChEBI" id="CHEBI:30616"/>
    </ligand>
</feature>
<organism evidence="9 10">
    <name type="scientific">Filifactor villosus</name>
    <dbReference type="NCBI Taxonomy" id="29374"/>
    <lineage>
        <taxon>Bacteria</taxon>
        <taxon>Bacillati</taxon>
        <taxon>Bacillota</taxon>
        <taxon>Clostridia</taxon>
        <taxon>Peptostreptococcales</taxon>
        <taxon>Filifactoraceae</taxon>
        <taxon>Filifactor</taxon>
    </lineage>
</organism>
<evidence type="ECO:0000256" key="8">
    <source>
        <dbReference type="HAMAP-Rule" id="MF_00692"/>
    </source>
</evidence>
<keyword evidence="7 8" id="KW-0460">Magnesium</keyword>
<name>A0ABV9QK15_9FIRM</name>
<proteinExistence type="inferred from homology"/>
<comment type="caution">
    <text evidence="9">The sequence shown here is derived from an EMBL/GenBank/DDBJ whole genome shotgun (WGS) entry which is preliminary data.</text>
</comment>
<feature type="binding site" evidence="8">
    <location>
        <position position="93"/>
    </location>
    <ligand>
        <name>ATP</name>
        <dbReference type="ChEBI" id="CHEBI:30616"/>
    </ligand>
</feature>
<dbReference type="PANTHER" id="PTHR12153">
    <property type="entry name" value="SELENOPROTEIN O"/>
    <property type="match status" value="1"/>
</dbReference>
<dbReference type="PANTHER" id="PTHR12153:SF15">
    <property type="entry name" value="PROTEIN ADENYLYLTRANSFERASE SELO, MITOCHONDRIAL"/>
    <property type="match status" value="1"/>
</dbReference>
<dbReference type="InterPro" id="IPR003846">
    <property type="entry name" value="SelO"/>
</dbReference>
<feature type="binding site" evidence="8">
    <location>
        <position position="96"/>
    </location>
    <ligand>
        <name>ATP</name>
        <dbReference type="ChEBI" id="CHEBI:30616"/>
    </ligand>
</feature>
<accession>A0ABV9QK15</accession>
<feature type="binding site" evidence="8">
    <location>
        <position position="95"/>
    </location>
    <ligand>
        <name>ATP</name>
        <dbReference type="ChEBI" id="CHEBI:30616"/>
    </ligand>
</feature>
<dbReference type="Pfam" id="PF02696">
    <property type="entry name" value="SelO"/>
    <property type="match status" value="1"/>
</dbReference>
<keyword evidence="2 8" id="KW-0808">Transferase</keyword>
<dbReference type="EC" id="2.7.7.-" evidence="8"/>
<feature type="binding site" evidence="8">
    <location>
        <position position="129"/>
    </location>
    <ligand>
        <name>ATP</name>
        <dbReference type="ChEBI" id="CHEBI:30616"/>
    </ligand>
</feature>
<comment type="catalytic activity">
    <reaction evidence="8">
        <text>L-threonyl-[protein] + ATP = 3-O-(5'-adenylyl)-L-threonyl-[protein] + diphosphate</text>
        <dbReference type="Rhea" id="RHEA:54292"/>
        <dbReference type="Rhea" id="RHEA-COMP:11060"/>
        <dbReference type="Rhea" id="RHEA-COMP:13847"/>
        <dbReference type="ChEBI" id="CHEBI:30013"/>
        <dbReference type="ChEBI" id="CHEBI:30616"/>
        <dbReference type="ChEBI" id="CHEBI:33019"/>
        <dbReference type="ChEBI" id="CHEBI:138113"/>
        <dbReference type="EC" id="2.7.7.108"/>
    </reaction>
</comment>
<evidence type="ECO:0000256" key="2">
    <source>
        <dbReference type="ARBA" id="ARBA00022679"/>
    </source>
</evidence>
<feature type="binding site" evidence="8">
    <location>
        <position position="116"/>
    </location>
    <ligand>
        <name>ATP</name>
        <dbReference type="ChEBI" id="CHEBI:30616"/>
    </ligand>
</feature>
<comment type="similarity">
    <text evidence="1 8">Belongs to the SELO family.</text>
</comment>
<comment type="cofactor">
    <cofactor evidence="8">
        <name>Mg(2+)</name>
        <dbReference type="ChEBI" id="CHEBI:18420"/>
    </cofactor>
    <cofactor evidence="8">
        <name>Mn(2+)</name>
        <dbReference type="ChEBI" id="CHEBI:29035"/>
    </cofactor>
</comment>
<evidence type="ECO:0000256" key="4">
    <source>
        <dbReference type="ARBA" id="ARBA00022723"/>
    </source>
</evidence>
<keyword evidence="8" id="KW-0464">Manganese</keyword>
<feature type="binding site" evidence="8">
    <location>
        <position position="257"/>
    </location>
    <ligand>
        <name>Mg(2+)</name>
        <dbReference type="ChEBI" id="CHEBI:18420"/>
    </ligand>
</feature>
<keyword evidence="3 8" id="KW-0548">Nucleotidyltransferase</keyword>
<dbReference type="NCBIfam" id="NF000658">
    <property type="entry name" value="PRK00029.1"/>
    <property type="match status" value="1"/>
</dbReference>
<protein>
    <recommendedName>
        <fullName evidence="8">Protein nucleotidyltransferase YdiU</fullName>
        <ecNumber evidence="8">2.7.7.-</ecNumber>
    </recommendedName>
    <alternativeName>
        <fullName evidence="8">Protein adenylyltransferase YdiU</fullName>
        <ecNumber evidence="8">2.7.7.108</ecNumber>
    </alternativeName>
    <alternativeName>
        <fullName evidence="8">Protein uridylyltransferase YdiU</fullName>
        <ecNumber evidence="8">2.7.7.-</ecNumber>
    </alternativeName>
</protein>
<dbReference type="EC" id="2.7.7.108" evidence="8"/>
<reference evidence="10" key="1">
    <citation type="journal article" date="2019" name="Int. J. Syst. Evol. Microbiol.">
        <title>The Global Catalogue of Microorganisms (GCM) 10K type strain sequencing project: providing services to taxonomists for standard genome sequencing and annotation.</title>
        <authorList>
            <consortium name="The Broad Institute Genomics Platform"/>
            <consortium name="The Broad Institute Genome Sequencing Center for Infectious Disease"/>
            <person name="Wu L."/>
            <person name="Ma J."/>
        </authorList>
    </citation>
    <scope>NUCLEOTIDE SEQUENCE [LARGE SCALE GENOMIC DNA]</scope>
    <source>
        <strain evidence="10">CCUG 46385</strain>
    </source>
</reference>
<evidence type="ECO:0000256" key="1">
    <source>
        <dbReference type="ARBA" id="ARBA00009747"/>
    </source>
</evidence>
<dbReference type="EMBL" id="JBHSHL010000022">
    <property type="protein sequence ID" value="MFC4804695.1"/>
    <property type="molecule type" value="Genomic_DNA"/>
</dbReference>
<dbReference type="Proteomes" id="UP001595916">
    <property type="component" value="Unassembled WGS sequence"/>
</dbReference>
<feature type="binding site" evidence="8">
    <location>
        <position position="128"/>
    </location>
    <ligand>
        <name>ATP</name>
        <dbReference type="ChEBI" id="CHEBI:30616"/>
    </ligand>
</feature>
<feature type="binding site" evidence="8">
    <location>
        <position position="266"/>
    </location>
    <ligand>
        <name>Mg(2+)</name>
        <dbReference type="ChEBI" id="CHEBI:18420"/>
    </ligand>
</feature>
<keyword evidence="10" id="KW-1185">Reference proteome</keyword>
<dbReference type="RefSeq" id="WP_379788209.1">
    <property type="nucleotide sequence ID" value="NZ_JBHSHL010000022.1"/>
</dbReference>
<comment type="catalytic activity">
    <reaction evidence="8">
        <text>L-histidyl-[protein] + UTP = N(tele)-(5'-uridylyl)-L-histidyl-[protein] + diphosphate</text>
        <dbReference type="Rhea" id="RHEA:83891"/>
        <dbReference type="Rhea" id="RHEA-COMP:9745"/>
        <dbReference type="Rhea" id="RHEA-COMP:20239"/>
        <dbReference type="ChEBI" id="CHEBI:29979"/>
        <dbReference type="ChEBI" id="CHEBI:33019"/>
        <dbReference type="ChEBI" id="CHEBI:46398"/>
        <dbReference type="ChEBI" id="CHEBI:233474"/>
    </reaction>
</comment>
<keyword evidence="6 8" id="KW-0067">ATP-binding</keyword>
<evidence type="ECO:0000256" key="3">
    <source>
        <dbReference type="ARBA" id="ARBA00022695"/>
    </source>
</evidence>
<keyword evidence="5 8" id="KW-0547">Nucleotide-binding</keyword>
<dbReference type="HAMAP" id="MF_00692">
    <property type="entry name" value="SelO"/>
    <property type="match status" value="1"/>
</dbReference>